<name>A0A4D7QM07_9HYPH</name>
<comment type="similarity">
    <text evidence="5">Belongs to the Omp25/RopB family.</text>
</comment>
<protein>
    <submittedName>
        <fullName evidence="8">Porin family protein</fullName>
    </submittedName>
</protein>
<dbReference type="InterPro" id="IPR027385">
    <property type="entry name" value="Beta-barrel_OMP"/>
</dbReference>
<dbReference type="AlphaFoldDB" id="A0A4D7QM07"/>
<dbReference type="RefSeq" id="WP_137100010.1">
    <property type="nucleotide sequence ID" value="NZ_CP039865.1"/>
</dbReference>
<dbReference type="SUPFAM" id="SSF56925">
    <property type="entry name" value="OMPA-like"/>
    <property type="match status" value="1"/>
</dbReference>
<proteinExistence type="inferred from homology"/>
<dbReference type="EMBL" id="CP039865">
    <property type="protein sequence ID" value="QCK86679.1"/>
    <property type="molecule type" value="Genomic_DNA"/>
</dbReference>
<keyword evidence="3" id="KW-0472">Membrane</keyword>
<evidence type="ECO:0000256" key="5">
    <source>
        <dbReference type="ARBA" id="ARBA00038306"/>
    </source>
</evidence>
<reference evidence="8 9" key="1">
    <citation type="submission" date="2019-04" db="EMBL/GenBank/DDBJ databases">
        <title>Phreatobacter aquaticus sp. nov.</title>
        <authorList>
            <person name="Choi A."/>
            <person name="Baek K."/>
        </authorList>
    </citation>
    <scope>NUCLEOTIDE SEQUENCE [LARGE SCALE GENOMIC DNA]</scope>
    <source>
        <strain evidence="8 9">NMCR1094</strain>
    </source>
</reference>
<sequence>MIRPTLLSSVAVAALSAGTANAQSLGAPRTPVAVNWTGSYAGLLAGASWGFNRWTDVNAAYGPNNSNYNSNPMGVAFGVFAGHNWQLSQNFVVGLEADLTYSTANGTAVVLPTWAWIHGHANFAGSLRARAGYAIDRALFYVTGGLAFGNPSQIRTDLLNNPNIGARYDGFRIGYALGAGVEYMASQAWTVRLEALYYGFGSARPTDLLNAGYVYTAQSSQLQVRVGAAYRF</sequence>
<evidence type="ECO:0000256" key="6">
    <source>
        <dbReference type="SAM" id="SignalP"/>
    </source>
</evidence>
<organism evidence="8 9">
    <name type="scientific">Phreatobacter aquaticus</name>
    <dbReference type="NCBI Taxonomy" id="2570229"/>
    <lineage>
        <taxon>Bacteria</taxon>
        <taxon>Pseudomonadati</taxon>
        <taxon>Pseudomonadota</taxon>
        <taxon>Alphaproteobacteria</taxon>
        <taxon>Hyphomicrobiales</taxon>
        <taxon>Phreatobacteraceae</taxon>
        <taxon>Phreatobacter</taxon>
    </lineage>
</organism>
<feature type="chain" id="PRO_5020768971" evidence="6">
    <location>
        <begin position="23"/>
        <end position="232"/>
    </location>
</feature>
<dbReference type="PANTHER" id="PTHR34001">
    <property type="entry name" value="BLL7405 PROTEIN"/>
    <property type="match status" value="1"/>
</dbReference>
<evidence type="ECO:0000256" key="3">
    <source>
        <dbReference type="ARBA" id="ARBA00023136"/>
    </source>
</evidence>
<dbReference type="GO" id="GO:0009279">
    <property type="term" value="C:cell outer membrane"/>
    <property type="evidence" value="ECO:0007669"/>
    <property type="project" value="UniProtKB-SubCell"/>
</dbReference>
<comment type="subcellular location">
    <subcellularLocation>
        <location evidence="1">Cell outer membrane</location>
    </subcellularLocation>
</comment>
<keyword evidence="4" id="KW-0998">Cell outer membrane</keyword>
<evidence type="ECO:0000259" key="7">
    <source>
        <dbReference type="Pfam" id="PF13505"/>
    </source>
</evidence>
<evidence type="ECO:0000313" key="8">
    <source>
        <dbReference type="EMBL" id="QCK86679.1"/>
    </source>
</evidence>
<dbReference type="Proteomes" id="UP000298588">
    <property type="component" value="Chromosome"/>
</dbReference>
<accession>A0A4D7QM07</accession>
<keyword evidence="2 6" id="KW-0732">Signal</keyword>
<evidence type="ECO:0000256" key="4">
    <source>
        <dbReference type="ARBA" id="ARBA00023237"/>
    </source>
</evidence>
<evidence type="ECO:0000313" key="9">
    <source>
        <dbReference type="Proteomes" id="UP000298588"/>
    </source>
</evidence>
<dbReference type="Pfam" id="PF13505">
    <property type="entry name" value="OMP_b-brl"/>
    <property type="match status" value="1"/>
</dbReference>
<dbReference type="OrthoDB" id="9815357at2"/>
<keyword evidence="9" id="KW-1185">Reference proteome</keyword>
<dbReference type="KEGG" id="paqt:E8L99_13375"/>
<gene>
    <name evidence="8" type="ORF">E8L99_13375</name>
</gene>
<feature type="domain" description="Outer membrane protein beta-barrel" evidence="7">
    <location>
        <begin position="11"/>
        <end position="232"/>
    </location>
</feature>
<dbReference type="InterPro" id="IPR051692">
    <property type="entry name" value="OMP-like"/>
</dbReference>
<evidence type="ECO:0000256" key="2">
    <source>
        <dbReference type="ARBA" id="ARBA00022729"/>
    </source>
</evidence>
<dbReference type="Gene3D" id="2.40.160.20">
    <property type="match status" value="1"/>
</dbReference>
<feature type="signal peptide" evidence="6">
    <location>
        <begin position="1"/>
        <end position="22"/>
    </location>
</feature>
<dbReference type="PANTHER" id="PTHR34001:SF3">
    <property type="entry name" value="BLL7405 PROTEIN"/>
    <property type="match status" value="1"/>
</dbReference>
<dbReference type="InterPro" id="IPR011250">
    <property type="entry name" value="OMP/PagP_B-barrel"/>
</dbReference>
<evidence type="ECO:0000256" key="1">
    <source>
        <dbReference type="ARBA" id="ARBA00004442"/>
    </source>
</evidence>